<protein>
    <submittedName>
        <fullName evidence="1">Uncharacterized protein</fullName>
    </submittedName>
</protein>
<evidence type="ECO:0000313" key="1">
    <source>
        <dbReference type="EMBL" id="PLA55191.1"/>
    </source>
</evidence>
<proteinExistence type="predicted"/>
<dbReference type="EMBL" id="PKJX01000012">
    <property type="protein sequence ID" value="PLA55191.1"/>
    <property type="molecule type" value="Genomic_DNA"/>
</dbReference>
<comment type="caution">
    <text evidence="1">The sequence shown here is derived from an EMBL/GenBank/DDBJ whole genome shotgun (WGS) entry which is preliminary data.</text>
</comment>
<sequence length="59" mass="6747">MRQTWVVPRKKPFVPLEMKGFLCAVSTQTGFRLEISIAVQSWPKRRTLAMASTRKVGLL</sequence>
<reference evidence="1 2" key="1">
    <citation type="submission" date="2017-12" db="EMBL/GenBank/DDBJ databases">
        <title>Phylogenetic diversity of female urinary microbiome.</title>
        <authorList>
            <person name="Thomas-White K."/>
            <person name="Wolfe A.J."/>
        </authorList>
    </citation>
    <scope>NUCLEOTIDE SEQUENCE [LARGE SCALE GENOMIC DNA]</scope>
    <source>
        <strain evidence="1 2">UMB0004</strain>
    </source>
</reference>
<accession>A0AAP8LUS9</accession>
<name>A0AAP8LUS9_LACRH</name>
<gene>
    <name evidence="1" type="ORF">CYJ91_14140</name>
</gene>
<evidence type="ECO:0000313" key="2">
    <source>
        <dbReference type="Proteomes" id="UP000234212"/>
    </source>
</evidence>
<dbReference type="Proteomes" id="UP000234212">
    <property type="component" value="Unassembled WGS sequence"/>
</dbReference>
<organism evidence="1 2">
    <name type="scientific">Lacticaseibacillus rhamnosus</name>
    <name type="common">Lactobacillus rhamnosus</name>
    <dbReference type="NCBI Taxonomy" id="47715"/>
    <lineage>
        <taxon>Bacteria</taxon>
        <taxon>Bacillati</taxon>
        <taxon>Bacillota</taxon>
        <taxon>Bacilli</taxon>
        <taxon>Lactobacillales</taxon>
        <taxon>Lactobacillaceae</taxon>
        <taxon>Lacticaseibacillus</taxon>
    </lineage>
</organism>
<dbReference type="AlphaFoldDB" id="A0AAP8LUS9"/>